<name>A0ABW4XK34_9GAMM</name>
<dbReference type="Gene3D" id="1.20.1640.10">
    <property type="entry name" value="Multidrug efflux transporter AcrB transmembrane domain"/>
    <property type="match status" value="2"/>
</dbReference>
<comment type="subcellular location">
    <subcellularLocation>
        <location evidence="1">Cell membrane</location>
        <topology evidence="1">Multi-pass membrane protein</topology>
    </subcellularLocation>
</comment>
<evidence type="ECO:0000256" key="5">
    <source>
        <dbReference type="ARBA" id="ARBA00023136"/>
    </source>
</evidence>
<dbReference type="RefSeq" id="WP_345338799.1">
    <property type="nucleotide sequence ID" value="NZ_BAABLI010000007.1"/>
</dbReference>
<evidence type="ECO:0000256" key="3">
    <source>
        <dbReference type="ARBA" id="ARBA00022692"/>
    </source>
</evidence>
<dbReference type="PANTHER" id="PTHR33406">
    <property type="entry name" value="MEMBRANE PROTEIN MJ1562-RELATED"/>
    <property type="match status" value="1"/>
</dbReference>
<evidence type="ECO:0000256" key="1">
    <source>
        <dbReference type="ARBA" id="ARBA00004651"/>
    </source>
</evidence>
<feature type="transmembrane region" description="Helical" evidence="6">
    <location>
        <begin position="652"/>
        <end position="672"/>
    </location>
</feature>
<evidence type="ECO:0000313" key="10">
    <source>
        <dbReference type="Proteomes" id="UP001597380"/>
    </source>
</evidence>
<feature type="transmembrane region" description="Helical" evidence="6">
    <location>
        <begin position="678"/>
        <end position="698"/>
    </location>
</feature>
<evidence type="ECO:0000259" key="8">
    <source>
        <dbReference type="Pfam" id="PF03176"/>
    </source>
</evidence>
<dbReference type="PANTHER" id="PTHR33406:SF13">
    <property type="entry name" value="MEMBRANE PROTEIN YDFJ"/>
    <property type="match status" value="1"/>
</dbReference>
<feature type="transmembrane region" description="Helical" evidence="6">
    <location>
        <begin position="297"/>
        <end position="315"/>
    </location>
</feature>
<evidence type="ECO:0000259" key="7">
    <source>
        <dbReference type="Pfam" id="PF02355"/>
    </source>
</evidence>
<dbReference type="EMBL" id="JBHUHT010000004">
    <property type="protein sequence ID" value="MFD2094633.1"/>
    <property type="molecule type" value="Genomic_DNA"/>
</dbReference>
<dbReference type="Pfam" id="PF02355">
    <property type="entry name" value="SecD_SecF_C"/>
    <property type="match status" value="1"/>
</dbReference>
<dbReference type="InterPro" id="IPR048634">
    <property type="entry name" value="SecD_SecF_C"/>
</dbReference>
<gene>
    <name evidence="9" type="ORF">ACFSJ3_01430</name>
</gene>
<dbReference type="SUPFAM" id="SSF82866">
    <property type="entry name" value="Multidrug efflux transporter AcrB transmembrane domain"/>
    <property type="match status" value="2"/>
</dbReference>
<evidence type="ECO:0000256" key="4">
    <source>
        <dbReference type="ARBA" id="ARBA00022989"/>
    </source>
</evidence>
<keyword evidence="10" id="KW-1185">Reference proteome</keyword>
<feature type="transmembrane region" description="Helical" evidence="6">
    <location>
        <begin position="710"/>
        <end position="731"/>
    </location>
</feature>
<keyword evidence="3 6" id="KW-0812">Transmembrane</keyword>
<dbReference type="InterPro" id="IPR004869">
    <property type="entry name" value="MMPL_dom"/>
</dbReference>
<keyword evidence="2" id="KW-1003">Cell membrane</keyword>
<proteinExistence type="predicted"/>
<feature type="transmembrane region" description="Helical" evidence="6">
    <location>
        <begin position="271"/>
        <end position="291"/>
    </location>
</feature>
<feature type="transmembrane region" description="Helical" evidence="6">
    <location>
        <begin position="245"/>
        <end position="264"/>
    </location>
</feature>
<protein>
    <submittedName>
        <fullName evidence="9">MMPL family transporter</fullName>
    </submittedName>
</protein>
<evidence type="ECO:0000256" key="2">
    <source>
        <dbReference type="ARBA" id="ARBA00022475"/>
    </source>
</evidence>
<accession>A0ABW4XK34</accession>
<organism evidence="9 10">
    <name type="scientific">Corallincola platygyrae</name>
    <dbReference type="NCBI Taxonomy" id="1193278"/>
    <lineage>
        <taxon>Bacteria</taxon>
        <taxon>Pseudomonadati</taxon>
        <taxon>Pseudomonadota</taxon>
        <taxon>Gammaproteobacteria</taxon>
        <taxon>Alteromonadales</taxon>
        <taxon>Psychromonadaceae</taxon>
        <taxon>Corallincola</taxon>
    </lineage>
</organism>
<evidence type="ECO:0000313" key="9">
    <source>
        <dbReference type="EMBL" id="MFD2094633.1"/>
    </source>
</evidence>
<evidence type="ECO:0000256" key="6">
    <source>
        <dbReference type="SAM" id="Phobius"/>
    </source>
</evidence>
<feature type="transmembrane region" description="Helical" evidence="6">
    <location>
        <begin position="737"/>
        <end position="758"/>
    </location>
</feature>
<feature type="domain" description="Membrane transport protein MMPL" evidence="8">
    <location>
        <begin position="216"/>
        <end position="389"/>
    </location>
</feature>
<keyword evidence="5 6" id="KW-0472">Membrane</keyword>
<keyword evidence="4 6" id="KW-1133">Transmembrane helix</keyword>
<comment type="caution">
    <text evidence="9">The sequence shown here is derived from an EMBL/GenBank/DDBJ whole genome shotgun (WGS) entry which is preliminary data.</text>
</comment>
<feature type="transmembrane region" description="Helical" evidence="6">
    <location>
        <begin position="367"/>
        <end position="388"/>
    </location>
</feature>
<feature type="transmembrane region" description="Helical" evidence="6">
    <location>
        <begin position="419"/>
        <end position="436"/>
    </location>
</feature>
<dbReference type="InterPro" id="IPR050545">
    <property type="entry name" value="Mycobact_MmpL"/>
</dbReference>
<feature type="domain" description="Protein export membrane protein SecD/SecF C-terminal" evidence="7">
    <location>
        <begin position="623"/>
        <end position="700"/>
    </location>
</feature>
<dbReference type="Proteomes" id="UP001597380">
    <property type="component" value="Unassembled WGS sequence"/>
</dbReference>
<dbReference type="Pfam" id="PF03176">
    <property type="entry name" value="MMPL"/>
    <property type="match status" value="1"/>
</dbReference>
<sequence length="768" mass="85669">MNLSRIGFSLWLALIALFALSAIHTFGSGVNVSADLMALFPEFEQSELQEQASFQLAFSQGRRVVLLVRSADAKRLQEQAPHIESVVASSKLFEPDDRLMYRTELSRLYQPFFPQLLSAQMRELLRQEPDVAVMRGISDFYNPFSGVSPQEFFTDPVLVQRDFLLSHAKGQNLRMEQGRLWTNVDGQEAYLLPLLLREEPYDFDIQDRLLNLIEQIEERWPDFQISYTGTAFYAAAGANSARTEISTIGVGSLVGILLLITYVFRSLKPLVLALIAIGSGVFAAFVVTHFFFENVHLFTLVFGACLIGVSIDYAFHFFAHRFHKETACSASESHKAIFPGISLGLLSSGLAYAALACAPFPGLRQVALFSVVGLLMAYLTVMLAFPILANFQLASVRTVPWAQSGLISLWSQWSPRRRFSIWLFGALITLPLVWFLPSDDDVRSLQGLDPALSQMELEISEAIGLTTSPRYWLVRANTVEELLQREEQLFAQVEARDKDSRLYAVSQFVPSRQRQQENLHIYQQMVLPHVADALTQAGFPEDLAAKRRAQLAEKPFEPLMFDTWLQSNASIPWRFLWLEQRQGSVASIVLMRSKLPTENLTVLNSEQVELIDQAAEFSSLFGRYREEIAWLLLFAYGAIFALLKIRYSWFRAAAVLAVPAGASLLTLGGLSLCGVQMNLFHMLALTLVTGISIDYSVFFAETQRKPNATLLAIALASATTLLSFGLLALSATPAVQSVGVTVSLGILFAYLLGPLAFFGNQDQKDRAC</sequence>
<feature type="transmembrane region" description="Helical" evidence="6">
    <location>
        <begin position="628"/>
        <end position="645"/>
    </location>
</feature>
<feature type="transmembrane region" description="Helical" evidence="6">
    <location>
        <begin position="336"/>
        <end position="355"/>
    </location>
</feature>
<reference evidence="10" key="1">
    <citation type="journal article" date="2019" name="Int. J. Syst. Evol. Microbiol.">
        <title>The Global Catalogue of Microorganisms (GCM) 10K type strain sequencing project: providing services to taxonomists for standard genome sequencing and annotation.</title>
        <authorList>
            <consortium name="The Broad Institute Genomics Platform"/>
            <consortium name="The Broad Institute Genome Sequencing Center for Infectious Disease"/>
            <person name="Wu L."/>
            <person name="Ma J."/>
        </authorList>
    </citation>
    <scope>NUCLEOTIDE SEQUENCE [LARGE SCALE GENOMIC DNA]</scope>
    <source>
        <strain evidence="10">CGMCC 1.10992</strain>
    </source>
</reference>